<proteinExistence type="predicted"/>
<evidence type="ECO:0000313" key="1">
    <source>
        <dbReference type="EMBL" id="KAI5630568.1"/>
    </source>
</evidence>
<protein>
    <submittedName>
        <fullName evidence="1">VLP3p-3, transcript variant X1</fullName>
    </submittedName>
</protein>
<comment type="caution">
    <text evidence="1">The sequence shown here is derived from an EMBL/GenBank/DDBJ whole genome shotgun (WGS) entry which is preliminary data.</text>
</comment>
<reference evidence="1" key="1">
    <citation type="submission" date="2022-07" db="EMBL/GenBank/DDBJ databases">
        <title>Venturia canescens Genome.</title>
        <authorList>
            <person name="Burke G.R."/>
            <person name="Simmonds T.J."/>
            <person name="Geib S.M."/>
        </authorList>
    </citation>
    <scope>NUCLEOTIDE SEQUENCE</scope>
    <source>
        <strain evidence="1">UGA</strain>
    </source>
</reference>
<dbReference type="Proteomes" id="UP000824380">
    <property type="component" value="Chromosome 1"/>
</dbReference>
<keyword evidence="2" id="KW-1185">Reference proteome</keyword>
<dbReference type="EMBL" id="CM033497">
    <property type="protein sequence ID" value="KAI5630568.1"/>
    <property type="molecule type" value="Genomic_DNA"/>
</dbReference>
<organism evidence="1 2">
    <name type="scientific">Venturia canescens</name>
    <dbReference type="NCBI Taxonomy" id="32260"/>
    <lineage>
        <taxon>Eukaryota</taxon>
        <taxon>Metazoa</taxon>
        <taxon>Ecdysozoa</taxon>
        <taxon>Arthropoda</taxon>
        <taxon>Hexapoda</taxon>
        <taxon>Insecta</taxon>
        <taxon>Pterygota</taxon>
        <taxon>Neoptera</taxon>
        <taxon>Endopterygota</taxon>
        <taxon>Hymenoptera</taxon>
        <taxon>Apocrita</taxon>
        <taxon>Ichneumonoidea</taxon>
        <taxon>Ichneumonidae</taxon>
        <taxon>Campopleginae</taxon>
        <taxon>Dusona group</taxon>
        <taxon>Venturia</taxon>
    </lineage>
</organism>
<sequence length="715" mass="81851">MKALVRSLTGIEVSIVFILCISLMTEETVTNINNNFNSTAGYHENLCLTPECLHTASMIQKNIDSSVDPCDNFYGYACGGFIKNTIIPNDEGSVNSYMIIHKIVQERLKAIMQAECVPNEPKHFGLVKKLYKACMNTRAIEARGFEPILKILRYSGGWPVLDGNSWESNEFNWMKSIHKLREAGSSFDYFVKFDVSANPVNNTHRVIILDQPSLGIDSEHVTKDFDTETLKAYYNEMVEFAVMLGADKTRATKELRESLMFEMKLAKISSPREKRRNATQLYNPMTLSQLSKKYPNVKWKEYFNRLLPSSIIVDEEELVIVYEPSYIAHFDKLISQTPKKVQANYVMWRTANTLKNYMSKNLFAGLTDRNTRAEECIPTIAELLPNVVGAMYVKKYFDERSKKNAAEMVMDMRKRFTNILKTLDWMDETTRTEALNKATAMQSHIAYPDELLDDDKLENFYAKLELSGNHYFESVLKVTLFNTEYTLSQLRKPINKTEWLSHGSAAVVNAFYSAVKNSIQFTAGLLQGTLFASDRPKYMNYGAIGFIIGHEITHGFDREGKQFDKDGNLVDWWAPATEEKYLKRVQCIINQYNNYTVREVDLKLNGVNTLSENIADNGGIKIAYQAYSSWAAKNNPEKRLPGIDKTPKQMFWLSAANVWCAKYTREDLRSRVISDVHSPSEFRVLGSFSNMLEFANDFQCPVGSKMNPIKKCSFW</sequence>
<gene>
    <name evidence="1" type="primary">VLP3p-3</name>
    <name evidence="1" type="ORF">KP791_000006</name>
</gene>
<name>A0ACB9ZHG9_9HYME</name>
<accession>A0ACB9ZHG9</accession>
<evidence type="ECO:0000313" key="2">
    <source>
        <dbReference type="Proteomes" id="UP000824380"/>
    </source>
</evidence>